<feature type="transmembrane region" description="Helical" evidence="5">
    <location>
        <begin position="52"/>
        <end position="74"/>
    </location>
</feature>
<dbReference type="PROSITE" id="PS51012">
    <property type="entry name" value="ABC_TM2"/>
    <property type="match status" value="1"/>
</dbReference>
<evidence type="ECO:0000256" key="5">
    <source>
        <dbReference type="RuleBase" id="RU361157"/>
    </source>
</evidence>
<dbReference type="PIRSF" id="PIRSF006648">
    <property type="entry name" value="DrrB"/>
    <property type="match status" value="1"/>
</dbReference>
<protein>
    <recommendedName>
        <fullName evidence="5">Transport permease protein</fullName>
    </recommendedName>
</protein>
<feature type="transmembrane region" description="Helical" evidence="5">
    <location>
        <begin position="178"/>
        <end position="199"/>
    </location>
</feature>
<feature type="domain" description="ABC transmembrane type-2" evidence="6">
    <location>
        <begin position="24"/>
        <end position="259"/>
    </location>
</feature>
<dbReference type="InterPro" id="IPR013525">
    <property type="entry name" value="ABC2_TM"/>
</dbReference>
<keyword evidence="5" id="KW-0813">Transport</keyword>
<dbReference type="PANTHER" id="PTHR43332:SF1">
    <property type="entry name" value="TRANSPORT PERMEASE PROTEIN"/>
    <property type="match status" value="1"/>
</dbReference>
<accession>A0ABS0B1D4</accession>
<dbReference type="InterPro" id="IPR000412">
    <property type="entry name" value="ABC_2_transport"/>
</dbReference>
<comment type="caution">
    <text evidence="7">The sequence shown here is derived from an EMBL/GenBank/DDBJ whole genome shotgun (WGS) entry which is preliminary data.</text>
</comment>
<keyword evidence="2 5" id="KW-0812">Transmembrane</keyword>
<evidence type="ECO:0000256" key="1">
    <source>
        <dbReference type="ARBA" id="ARBA00004141"/>
    </source>
</evidence>
<evidence type="ECO:0000256" key="2">
    <source>
        <dbReference type="ARBA" id="ARBA00022692"/>
    </source>
</evidence>
<dbReference type="InterPro" id="IPR052522">
    <property type="entry name" value="ABC-2_transport_permease"/>
</dbReference>
<dbReference type="PANTHER" id="PTHR43332">
    <property type="entry name" value="INNER MEMBRANE TRANSPORT PERMEASE YADH-RELATED"/>
    <property type="match status" value="1"/>
</dbReference>
<dbReference type="InterPro" id="IPR047817">
    <property type="entry name" value="ABC2_TM_bact-type"/>
</dbReference>
<feature type="transmembrane region" description="Helical" evidence="5">
    <location>
        <begin position="234"/>
        <end position="256"/>
    </location>
</feature>
<gene>
    <name evidence="7" type="ORF">NEPTK9_001518</name>
</gene>
<evidence type="ECO:0000256" key="3">
    <source>
        <dbReference type="ARBA" id="ARBA00022989"/>
    </source>
</evidence>
<dbReference type="EMBL" id="JAAEJV010000060">
    <property type="protein sequence ID" value="MBF5059994.1"/>
    <property type="molecule type" value="Genomic_DNA"/>
</dbReference>
<feature type="transmembrane region" description="Helical" evidence="5">
    <location>
        <begin position="21"/>
        <end position="46"/>
    </location>
</feature>
<dbReference type="PRINTS" id="PR00164">
    <property type="entry name" value="ABC2TRNSPORT"/>
</dbReference>
<sequence>MEGMMSKWIQWKGLYHREVARYFKVPLQTIGAPIVSTLLYLLIFGVSLGKSIHLAGGFPYLAFLIPGLIAMSLIRNSFDNSTSALMGQKYVNELQDLRTAPLSIHQIVSSKSIASLTRGLIVGAITYLVGQAFYLSYMGHFLPIAAPLTFIYFIVIGGLAFAGLGIAIGMWSRSFEHVGAVSMLILLPLIYLGGVFFNLENVHPFWQTLSHFNPLFYTINGVRYGMLGQSDTSLPLAIGVTFAFALLCHLLALLSLRKGSRYLR</sequence>
<evidence type="ECO:0000313" key="7">
    <source>
        <dbReference type="EMBL" id="MBF5059994.1"/>
    </source>
</evidence>
<comment type="similarity">
    <text evidence="5">Belongs to the ABC-2 integral membrane protein family.</text>
</comment>
<feature type="transmembrane region" description="Helical" evidence="5">
    <location>
        <begin position="149"/>
        <end position="171"/>
    </location>
</feature>
<evidence type="ECO:0000256" key="4">
    <source>
        <dbReference type="ARBA" id="ARBA00023136"/>
    </source>
</evidence>
<name>A0ABS0B1D4_9BACT</name>
<reference evidence="7 8" key="1">
    <citation type="submission" date="2020-01" db="EMBL/GenBank/DDBJ databases">
        <title>Draft genome sequence of Cand. Neptunochlamydia vexilliferae K9.</title>
        <authorList>
            <person name="Schulz F."/>
            <person name="Koestlbacher S."/>
            <person name="Wascher F."/>
            <person name="Pizzetti I."/>
            <person name="Horn M."/>
        </authorList>
    </citation>
    <scope>NUCLEOTIDE SEQUENCE [LARGE SCALE GENOMIC DNA]</scope>
    <source>
        <strain evidence="7 8">K9</strain>
    </source>
</reference>
<organism evidence="7 8">
    <name type="scientific">Candidatus Neptunichlamydia vexilliferae</name>
    <dbReference type="NCBI Taxonomy" id="1651774"/>
    <lineage>
        <taxon>Bacteria</taxon>
        <taxon>Pseudomonadati</taxon>
        <taxon>Chlamydiota</taxon>
        <taxon>Chlamydiia</taxon>
        <taxon>Parachlamydiales</taxon>
        <taxon>Simkaniaceae</taxon>
        <taxon>Candidatus Neptunichlamydia</taxon>
    </lineage>
</organism>
<dbReference type="Pfam" id="PF01061">
    <property type="entry name" value="ABC2_membrane"/>
    <property type="match status" value="1"/>
</dbReference>
<feature type="transmembrane region" description="Helical" evidence="5">
    <location>
        <begin position="119"/>
        <end position="137"/>
    </location>
</feature>
<evidence type="ECO:0000313" key="8">
    <source>
        <dbReference type="Proteomes" id="UP001194714"/>
    </source>
</evidence>
<keyword evidence="4 5" id="KW-0472">Membrane</keyword>
<keyword evidence="3 5" id="KW-1133">Transmembrane helix</keyword>
<dbReference type="Proteomes" id="UP001194714">
    <property type="component" value="Unassembled WGS sequence"/>
</dbReference>
<keyword evidence="5" id="KW-1003">Cell membrane</keyword>
<keyword evidence="8" id="KW-1185">Reference proteome</keyword>
<evidence type="ECO:0000259" key="6">
    <source>
        <dbReference type="PROSITE" id="PS51012"/>
    </source>
</evidence>
<comment type="subcellular location">
    <subcellularLocation>
        <location evidence="5">Cell membrane</location>
        <topology evidence="5">Multi-pass membrane protein</topology>
    </subcellularLocation>
    <subcellularLocation>
        <location evidence="1">Membrane</location>
        <topology evidence="1">Multi-pass membrane protein</topology>
    </subcellularLocation>
</comment>
<proteinExistence type="inferred from homology"/>